<proteinExistence type="predicted"/>
<dbReference type="AlphaFoldDB" id="A0A7C9LWY0"/>
<gene>
    <name evidence="1" type="ORF">GO986_18340</name>
</gene>
<sequence>MTCARCWRWCLRRWPVLIDGHLDLAMNAADGRDLTLELDALRARDPVLGQRATVSFPELRAAGVRVCLGTLFALPRTPDSPHGYTDHAGARAQALSQLDQYRRWQDAGHLRLLTSRAAVAAHLADAAAPLGVVLLMEGADPVRDADDLPFWHQAGVRLIGPAWGRTRFAGGTDAPGPLTPAGRELVQGMAALGLTLDVSHLDDASFWEAAELGPALVATHANARALVPGNRQLSDDMARAVAQSGGVIGLVCLNRFLRPLPLGSLDRVPPGDLAAHAQHYARLVGWAHVGLGTDLDGGFGAEKTPAGLERYRDVPQLLRALPPEVRAGVAGGHWAHWLTTRL</sequence>
<comment type="caution">
    <text evidence="1">The sequence shown here is derived from an EMBL/GenBank/DDBJ whole genome shotgun (WGS) entry which is preliminary data.</text>
</comment>
<organism evidence="1 2">
    <name type="scientific">Deinococcus arboris</name>
    <dbReference type="NCBI Taxonomy" id="2682977"/>
    <lineage>
        <taxon>Bacteria</taxon>
        <taxon>Thermotogati</taxon>
        <taxon>Deinococcota</taxon>
        <taxon>Deinococci</taxon>
        <taxon>Deinococcales</taxon>
        <taxon>Deinococcaceae</taxon>
        <taxon>Deinococcus</taxon>
    </lineage>
</organism>
<reference evidence="1 2" key="1">
    <citation type="submission" date="2019-12" db="EMBL/GenBank/DDBJ databases">
        <title>Deinococcus sp. HMF7620 Genome sequencing and assembly.</title>
        <authorList>
            <person name="Kang H."/>
            <person name="Kim H."/>
            <person name="Joh K."/>
        </authorList>
    </citation>
    <scope>NUCLEOTIDE SEQUENCE [LARGE SCALE GENOMIC DNA]</scope>
    <source>
        <strain evidence="1 2">HMF7620</strain>
    </source>
</reference>
<dbReference type="SUPFAM" id="SSF51556">
    <property type="entry name" value="Metallo-dependent hydrolases"/>
    <property type="match status" value="1"/>
</dbReference>
<protein>
    <submittedName>
        <fullName evidence="1">Peptidase M19</fullName>
    </submittedName>
</protein>
<name>A0A7C9LWY0_9DEIO</name>
<keyword evidence="2" id="KW-1185">Reference proteome</keyword>
<dbReference type="GO" id="GO:0006508">
    <property type="term" value="P:proteolysis"/>
    <property type="evidence" value="ECO:0007669"/>
    <property type="project" value="InterPro"/>
</dbReference>
<accession>A0A7C9LWY0</accession>
<dbReference type="Pfam" id="PF01244">
    <property type="entry name" value="Peptidase_M19"/>
    <property type="match status" value="1"/>
</dbReference>
<dbReference type="Gene3D" id="3.20.20.140">
    <property type="entry name" value="Metal-dependent hydrolases"/>
    <property type="match status" value="1"/>
</dbReference>
<dbReference type="PANTHER" id="PTHR10443">
    <property type="entry name" value="MICROSOMAL DIPEPTIDASE"/>
    <property type="match status" value="1"/>
</dbReference>
<dbReference type="PANTHER" id="PTHR10443:SF12">
    <property type="entry name" value="DIPEPTIDASE"/>
    <property type="match status" value="1"/>
</dbReference>
<dbReference type="PROSITE" id="PS51365">
    <property type="entry name" value="RENAL_DIPEPTIDASE_2"/>
    <property type="match status" value="1"/>
</dbReference>
<evidence type="ECO:0000313" key="2">
    <source>
        <dbReference type="Proteomes" id="UP000483286"/>
    </source>
</evidence>
<evidence type="ECO:0000313" key="1">
    <source>
        <dbReference type="EMBL" id="MVN88700.1"/>
    </source>
</evidence>
<dbReference type="GO" id="GO:0070573">
    <property type="term" value="F:metallodipeptidase activity"/>
    <property type="evidence" value="ECO:0007669"/>
    <property type="project" value="InterPro"/>
</dbReference>
<dbReference type="InterPro" id="IPR008257">
    <property type="entry name" value="Pept_M19"/>
</dbReference>
<dbReference type="InterPro" id="IPR032466">
    <property type="entry name" value="Metal_Hydrolase"/>
</dbReference>
<dbReference type="Proteomes" id="UP000483286">
    <property type="component" value="Unassembled WGS sequence"/>
</dbReference>
<dbReference type="EMBL" id="WQLB01000032">
    <property type="protein sequence ID" value="MVN88700.1"/>
    <property type="molecule type" value="Genomic_DNA"/>
</dbReference>